<evidence type="ECO:0000256" key="1">
    <source>
        <dbReference type="ARBA" id="ARBA00004141"/>
    </source>
</evidence>
<dbReference type="GO" id="GO:0019706">
    <property type="term" value="F:protein-cysteine S-palmitoyltransferase activity"/>
    <property type="evidence" value="ECO:0007669"/>
    <property type="project" value="UniProtKB-EC"/>
</dbReference>
<dbReference type="Proteomes" id="UP000077266">
    <property type="component" value="Unassembled WGS sequence"/>
</dbReference>
<feature type="compositionally biased region" description="Polar residues" evidence="11">
    <location>
        <begin position="160"/>
        <end position="178"/>
    </location>
</feature>
<evidence type="ECO:0000256" key="10">
    <source>
        <dbReference type="RuleBase" id="RU079119"/>
    </source>
</evidence>
<feature type="domain" description="Palmitoyltransferase DHHC" evidence="12">
    <location>
        <begin position="487"/>
        <end position="600"/>
    </location>
</feature>
<feature type="region of interest" description="Disordered" evidence="11">
    <location>
        <begin position="1"/>
        <end position="111"/>
    </location>
</feature>
<feature type="region of interest" description="Disordered" evidence="11">
    <location>
        <begin position="310"/>
        <end position="348"/>
    </location>
</feature>
<dbReference type="EMBL" id="KV426140">
    <property type="protein sequence ID" value="KZV86937.1"/>
    <property type="molecule type" value="Genomic_DNA"/>
</dbReference>
<protein>
    <recommendedName>
        <fullName evidence="10">Palmitoyltransferase</fullName>
        <ecNumber evidence="10">2.3.1.225</ecNumber>
    </recommendedName>
</protein>
<organism evidence="13 14">
    <name type="scientific">Exidia glandulosa HHB12029</name>
    <dbReference type="NCBI Taxonomy" id="1314781"/>
    <lineage>
        <taxon>Eukaryota</taxon>
        <taxon>Fungi</taxon>
        <taxon>Dikarya</taxon>
        <taxon>Basidiomycota</taxon>
        <taxon>Agaricomycotina</taxon>
        <taxon>Agaricomycetes</taxon>
        <taxon>Auriculariales</taxon>
        <taxon>Exidiaceae</taxon>
        <taxon>Exidia</taxon>
    </lineage>
</organism>
<dbReference type="PROSITE" id="PS50216">
    <property type="entry name" value="DHHC"/>
    <property type="match status" value="1"/>
</dbReference>
<evidence type="ECO:0000256" key="5">
    <source>
        <dbReference type="ARBA" id="ARBA00023136"/>
    </source>
</evidence>
<evidence type="ECO:0000259" key="12">
    <source>
        <dbReference type="Pfam" id="PF01529"/>
    </source>
</evidence>
<accession>A0A165EHD4</accession>
<dbReference type="Pfam" id="PF01529">
    <property type="entry name" value="DHHC"/>
    <property type="match status" value="1"/>
</dbReference>
<evidence type="ECO:0000313" key="14">
    <source>
        <dbReference type="Proteomes" id="UP000077266"/>
    </source>
</evidence>
<keyword evidence="5 10" id="KW-0472">Membrane</keyword>
<feature type="compositionally biased region" description="Polar residues" evidence="11">
    <location>
        <begin position="233"/>
        <end position="250"/>
    </location>
</feature>
<dbReference type="InParanoid" id="A0A165EHD4"/>
<evidence type="ECO:0000256" key="6">
    <source>
        <dbReference type="ARBA" id="ARBA00023139"/>
    </source>
</evidence>
<comment type="catalytic activity">
    <reaction evidence="9 10">
        <text>L-cysteinyl-[protein] + hexadecanoyl-CoA = S-hexadecanoyl-L-cysteinyl-[protein] + CoA</text>
        <dbReference type="Rhea" id="RHEA:36683"/>
        <dbReference type="Rhea" id="RHEA-COMP:10131"/>
        <dbReference type="Rhea" id="RHEA-COMP:11032"/>
        <dbReference type="ChEBI" id="CHEBI:29950"/>
        <dbReference type="ChEBI" id="CHEBI:57287"/>
        <dbReference type="ChEBI" id="CHEBI:57379"/>
        <dbReference type="ChEBI" id="CHEBI:74151"/>
        <dbReference type="EC" id="2.3.1.225"/>
    </reaction>
</comment>
<dbReference type="PANTHER" id="PTHR22883">
    <property type="entry name" value="ZINC FINGER DHHC DOMAIN CONTAINING PROTEIN"/>
    <property type="match status" value="1"/>
</dbReference>
<dbReference type="STRING" id="1314781.A0A165EHD4"/>
<evidence type="ECO:0000256" key="7">
    <source>
        <dbReference type="ARBA" id="ARBA00023288"/>
    </source>
</evidence>
<dbReference type="AlphaFoldDB" id="A0A165EHD4"/>
<keyword evidence="4 10" id="KW-1133">Transmembrane helix</keyword>
<keyword evidence="14" id="KW-1185">Reference proteome</keyword>
<dbReference type="InterPro" id="IPR039859">
    <property type="entry name" value="PFA4/ZDH16/20/ERF2-like"/>
</dbReference>
<evidence type="ECO:0000256" key="3">
    <source>
        <dbReference type="ARBA" id="ARBA00022692"/>
    </source>
</evidence>
<dbReference type="GO" id="GO:0006612">
    <property type="term" value="P:protein targeting to membrane"/>
    <property type="evidence" value="ECO:0007669"/>
    <property type="project" value="TreeGrafter"/>
</dbReference>
<proteinExistence type="inferred from homology"/>
<feature type="compositionally biased region" description="Low complexity" evidence="11">
    <location>
        <begin position="14"/>
        <end position="25"/>
    </location>
</feature>
<evidence type="ECO:0000313" key="13">
    <source>
        <dbReference type="EMBL" id="KZV86937.1"/>
    </source>
</evidence>
<feature type="region of interest" description="Disordered" evidence="11">
    <location>
        <begin position="157"/>
        <end position="254"/>
    </location>
</feature>
<keyword evidence="2 10" id="KW-0808">Transferase</keyword>
<name>A0A165EHD4_EXIGL</name>
<dbReference type="GO" id="GO:0005794">
    <property type="term" value="C:Golgi apparatus"/>
    <property type="evidence" value="ECO:0007669"/>
    <property type="project" value="TreeGrafter"/>
</dbReference>
<feature type="compositionally biased region" description="Low complexity" evidence="11">
    <location>
        <begin position="63"/>
        <end position="95"/>
    </location>
</feature>
<comment type="similarity">
    <text evidence="10">Belongs to the DHHC palmitoyltransferase family.</text>
</comment>
<sequence length="615" mass="66146">MEPGSLLTDPEPPAADAVPVPSTPVLVVEHRPSQDQPDFEDIPASLTPLTAMAPSHAGLPIGRSRSISSVSRNRSDSVTSHGHSGLSLGTNLPSGGSPGPSPTRPTLPGGAAALIIPNNPSRISIVSNGAAVSPISPTQSSSTHVGNVLAPASFFRPARPSQQGQHHLHSTVSSQRSLPHSIGPTPTGTTSPRASLALPSRPPIPGMSPTASPRKNGAIPDSAIPLTSFAARRQSTQSKRISHGSTSASDMENDVFGTMASNPIAEDGQHARPMASREPLLTPFERAEQQPSSPQGVRHSIERMFRRSFSGESLKQSPNVGSAPPVPDTKDGRPASRHPRFAPLPPRAPVHSTVVSPAWMAPLVTDSGRPLRNYEMHPGANKFFLRGRLMLGGDPPYAFLGTLFVYCFFAGWWMGTTCVYWWHNISPALAIIGAYMCLLTLASLLASAFRDPGILPRDLDLEAPLPIGGDSDTPLPREIRVRDEIVRTKYCVTCKTYRPPRSSHCRNCDNCVDGCDHHCPWINNCVGRRNYGSFITCLVSAVLSLILIAITSAVHLNVLSSREHLDFEHTLREGFGGAVTFVAACILIWPVSILLSYHLRVRVTFFAPLLRRHPR</sequence>
<keyword evidence="7" id="KW-0449">Lipoprotein</keyword>
<feature type="transmembrane region" description="Helical" evidence="10">
    <location>
        <begin position="397"/>
        <end position="422"/>
    </location>
</feature>
<keyword evidence="8 10" id="KW-0012">Acyltransferase</keyword>
<dbReference type="EC" id="2.3.1.225" evidence="10"/>
<dbReference type="GO" id="GO:0016020">
    <property type="term" value="C:membrane"/>
    <property type="evidence" value="ECO:0007669"/>
    <property type="project" value="UniProtKB-SubCell"/>
</dbReference>
<keyword evidence="3 10" id="KW-0812">Transmembrane</keyword>
<feature type="compositionally biased region" description="Polar residues" evidence="11">
    <location>
        <begin position="310"/>
        <end position="320"/>
    </location>
</feature>
<dbReference type="PANTHER" id="PTHR22883:SF488">
    <property type="entry name" value="PALMITOYLTRANSFERASE"/>
    <property type="match status" value="1"/>
</dbReference>
<gene>
    <name evidence="13" type="ORF">EXIGLDRAFT_724217</name>
</gene>
<reference evidence="13 14" key="1">
    <citation type="journal article" date="2016" name="Mol. Biol. Evol.">
        <title>Comparative Genomics of Early-Diverging Mushroom-Forming Fungi Provides Insights into the Origins of Lignocellulose Decay Capabilities.</title>
        <authorList>
            <person name="Nagy L.G."/>
            <person name="Riley R."/>
            <person name="Tritt A."/>
            <person name="Adam C."/>
            <person name="Daum C."/>
            <person name="Floudas D."/>
            <person name="Sun H."/>
            <person name="Yadav J.S."/>
            <person name="Pangilinan J."/>
            <person name="Larsson K.H."/>
            <person name="Matsuura K."/>
            <person name="Barry K."/>
            <person name="Labutti K."/>
            <person name="Kuo R."/>
            <person name="Ohm R.A."/>
            <person name="Bhattacharya S.S."/>
            <person name="Shirouzu T."/>
            <person name="Yoshinaga Y."/>
            <person name="Martin F.M."/>
            <person name="Grigoriev I.V."/>
            <person name="Hibbett D.S."/>
        </authorList>
    </citation>
    <scope>NUCLEOTIDE SEQUENCE [LARGE SCALE GENOMIC DNA]</scope>
    <source>
        <strain evidence="13 14">HHB12029</strain>
    </source>
</reference>
<feature type="transmembrane region" description="Helical" evidence="10">
    <location>
        <begin position="428"/>
        <end position="449"/>
    </location>
</feature>
<evidence type="ECO:0000256" key="8">
    <source>
        <dbReference type="ARBA" id="ARBA00023315"/>
    </source>
</evidence>
<keyword evidence="6" id="KW-0564">Palmitate</keyword>
<evidence type="ECO:0000256" key="4">
    <source>
        <dbReference type="ARBA" id="ARBA00022989"/>
    </source>
</evidence>
<feature type="transmembrane region" description="Helical" evidence="10">
    <location>
        <begin position="574"/>
        <end position="597"/>
    </location>
</feature>
<evidence type="ECO:0000256" key="11">
    <source>
        <dbReference type="SAM" id="MobiDB-lite"/>
    </source>
</evidence>
<dbReference type="GO" id="GO:0005783">
    <property type="term" value="C:endoplasmic reticulum"/>
    <property type="evidence" value="ECO:0007669"/>
    <property type="project" value="TreeGrafter"/>
</dbReference>
<dbReference type="OrthoDB" id="9909019at2759"/>
<dbReference type="InterPro" id="IPR001594">
    <property type="entry name" value="Palmitoyltrfase_DHHC"/>
</dbReference>
<evidence type="ECO:0000256" key="2">
    <source>
        <dbReference type="ARBA" id="ARBA00022679"/>
    </source>
</evidence>
<comment type="subcellular location">
    <subcellularLocation>
        <location evidence="1">Membrane</location>
        <topology evidence="1">Multi-pass membrane protein</topology>
    </subcellularLocation>
</comment>
<feature type="transmembrane region" description="Helical" evidence="10">
    <location>
        <begin position="531"/>
        <end position="554"/>
    </location>
</feature>
<evidence type="ECO:0000256" key="9">
    <source>
        <dbReference type="ARBA" id="ARBA00048048"/>
    </source>
</evidence>
<comment type="domain">
    <text evidence="10">The DHHC domain is required for palmitoyltransferase activity.</text>
</comment>